<sequence>MSEKKKPWLAGLLSFIISGAGQIYTGAFRIGIFFIILYVLLIIGGGFEIFHPVARLLFILSVPPILWVAAIIHAVLYARKVNVQP</sequence>
<keyword evidence="1" id="KW-1133">Transmembrane helix</keyword>
<accession>A0A345BUW2</accession>
<dbReference type="EMBL" id="CP031092">
    <property type="protein sequence ID" value="AXF54743.1"/>
    <property type="molecule type" value="Genomic_DNA"/>
</dbReference>
<gene>
    <name evidence="2" type="ORF">DT065_01045</name>
</gene>
<name>A0A345BUW2_9BACI</name>
<keyword evidence="3" id="KW-1185">Reference proteome</keyword>
<keyword evidence="1" id="KW-0812">Transmembrane</keyword>
<feature type="transmembrane region" description="Helical" evidence="1">
    <location>
        <begin position="57"/>
        <end position="78"/>
    </location>
</feature>
<dbReference type="OrthoDB" id="964739at2"/>
<organism evidence="2 3">
    <name type="scientific">Salicibibacter kimchii</name>
    <dbReference type="NCBI Taxonomy" id="2099786"/>
    <lineage>
        <taxon>Bacteria</taxon>
        <taxon>Bacillati</taxon>
        <taxon>Bacillota</taxon>
        <taxon>Bacilli</taxon>
        <taxon>Bacillales</taxon>
        <taxon>Bacillaceae</taxon>
        <taxon>Salicibibacter</taxon>
    </lineage>
</organism>
<evidence type="ECO:0000313" key="3">
    <source>
        <dbReference type="Proteomes" id="UP000252100"/>
    </source>
</evidence>
<keyword evidence="1" id="KW-0472">Membrane</keyword>
<dbReference type="KEGG" id="rue:DT065_01045"/>
<reference evidence="2 3" key="1">
    <citation type="journal article" date="2018" name="J. Microbiol.">
        <title>Salicibibacter kimchii gen. nov., sp. nov., a moderately halophilic and alkalitolerant bacterium in the family Bacillaceae, isolated from kimchi.</title>
        <authorList>
            <person name="Jang J.Y."/>
            <person name="Oh Y.J."/>
            <person name="Lim S.K."/>
            <person name="Park H.K."/>
            <person name="Lee C."/>
            <person name="Kim J.Y."/>
            <person name="Lee M.A."/>
            <person name="Choi H.J."/>
        </authorList>
    </citation>
    <scope>NUCLEOTIDE SEQUENCE [LARGE SCALE GENOMIC DNA]</scope>
    <source>
        <strain evidence="2 3">NKC1-1</strain>
    </source>
</reference>
<dbReference type="Proteomes" id="UP000252100">
    <property type="component" value="Chromosome"/>
</dbReference>
<dbReference type="AlphaFoldDB" id="A0A345BUW2"/>
<evidence type="ECO:0000313" key="2">
    <source>
        <dbReference type="EMBL" id="AXF54743.1"/>
    </source>
</evidence>
<dbReference type="RefSeq" id="WP_114370101.1">
    <property type="nucleotide sequence ID" value="NZ_CP031092.1"/>
</dbReference>
<feature type="transmembrane region" description="Helical" evidence="1">
    <location>
        <begin position="30"/>
        <end position="50"/>
    </location>
</feature>
<protein>
    <recommendedName>
        <fullName evidence="4">TM2 domain-containing protein</fullName>
    </recommendedName>
</protein>
<evidence type="ECO:0000256" key="1">
    <source>
        <dbReference type="SAM" id="Phobius"/>
    </source>
</evidence>
<evidence type="ECO:0008006" key="4">
    <source>
        <dbReference type="Google" id="ProtNLM"/>
    </source>
</evidence>
<proteinExistence type="predicted"/>